<evidence type="ECO:0000259" key="7">
    <source>
        <dbReference type="PROSITE" id="PS50048"/>
    </source>
</evidence>
<feature type="domain" description="Zn(2)-C6 fungal-type" evidence="7">
    <location>
        <begin position="11"/>
        <end position="41"/>
    </location>
</feature>
<evidence type="ECO:0000256" key="1">
    <source>
        <dbReference type="ARBA" id="ARBA00004123"/>
    </source>
</evidence>
<dbReference type="PROSITE" id="PS50048">
    <property type="entry name" value="ZN2_CY6_FUNGAL_2"/>
    <property type="match status" value="1"/>
</dbReference>
<dbReference type="CDD" id="cd12148">
    <property type="entry name" value="fungal_TF_MHR"/>
    <property type="match status" value="1"/>
</dbReference>
<dbReference type="Proteomes" id="UP000054771">
    <property type="component" value="Unassembled WGS sequence"/>
</dbReference>
<protein>
    <recommendedName>
        <fullName evidence="7">Zn(2)-C6 fungal-type domain-containing protein</fullName>
    </recommendedName>
</protein>
<dbReference type="InterPro" id="IPR007219">
    <property type="entry name" value="XnlR_reg_dom"/>
</dbReference>
<gene>
    <name evidence="8" type="ORF">ASPCAL09341</name>
</gene>
<organism evidence="8 9">
    <name type="scientific">Aspergillus calidoustus</name>
    <dbReference type="NCBI Taxonomy" id="454130"/>
    <lineage>
        <taxon>Eukaryota</taxon>
        <taxon>Fungi</taxon>
        <taxon>Dikarya</taxon>
        <taxon>Ascomycota</taxon>
        <taxon>Pezizomycotina</taxon>
        <taxon>Eurotiomycetes</taxon>
        <taxon>Eurotiomycetidae</taxon>
        <taxon>Eurotiales</taxon>
        <taxon>Aspergillaceae</taxon>
        <taxon>Aspergillus</taxon>
        <taxon>Aspergillus subgen. Nidulantes</taxon>
    </lineage>
</organism>
<evidence type="ECO:0000256" key="4">
    <source>
        <dbReference type="ARBA" id="ARBA00023125"/>
    </source>
</evidence>
<evidence type="ECO:0000313" key="8">
    <source>
        <dbReference type="EMBL" id="CEN62709.1"/>
    </source>
</evidence>
<dbReference type="GO" id="GO:0000981">
    <property type="term" value="F:DNA-binding transcription factor activity, RNA polymerase II-specific"/>
    <property type="evidence" value="ECO:0007669"/>
    <property type="project" value="InterPro"/>
</dbReference>
<name>A0A0U5GSW5_ASPCI</name>
<sequence length="594" mass="68034">MSSRNPLKRVSCSRCQTKKIKCNRVAPRCDKCEAAGAECRYLPRKTRPVRRFGADDKHVLTNILRRLDRLEDHCALNQEAAEDLMSISSHSSDILLPNSTSVLQEHLNGFQSLTAREMWDLIKNPETRPRHLSDAFSHLRKLETLFYTNERCINAIESVIDEIEIPDTSLPRIIPTISKEMARGWVQSTSATPMRISQANSVLEYFDHYQFPGFRVPLEKKFLMSVPDLLEIPHVQLDCTSRIIYYNVLLHGILLSETGYDAKSEISQYLCRTSMALAGDWVREVKYTAADLSAACFLIAMALEGGDIEQSWKMLGEACKIARALGYFHVDSTLLEDDPSEPAEERNRKRFEFWHLLRTDCLFRLSFGKPALIPRGSWEVNFPQHPSITGIEDENSSTRVIEIHFLATMRQTLVMLKYLEYMDTVLNPDEVDEAFISGLIEEVNSIRRLWKPDEILTMTTNHIDSWFSVDILLGCYKMFIILDQARTKAYCQANYGVGPLSSEMAVQSLKTVRTFMSSASYAHWGVSLVLLHQFVPLLTVCTDVIMKGTDRISFDPELLSWVKKFVERTADERVELRPVMAMMRTMIQACERSQ</sequence>
<dbReference type="GO" id="GO:0005634">
    <property type="term" value="C:nucleus"/>
    <property type="evidence" value="ECO:0007669"/>
    <property type="project" value="UniProtKB-SubCell"/>
</dbReference>
<keyword evidence="9" id="KW-1185">Reference proteome</keyword>
<dbReference type="GO" id="GO:0008270">
    <property type="term" value="F:zinc ion binding"/>
    <property type="evidence" value="ECO:0007669"/>
    <property type="project" value="InterPro"/>
</dbReference>
<comment type="subcellular location">
    <subcellularLocation>
        <location evidence="1">Nucleus</location>
    </subcellularLocation>
</comment>
<evidence type="ECO:0000256" key="2">
    <source>
        <dbReference type="ARBA" id="ARBA00022723"/>
    </source>
</evidence>
<evidence type="ECO:0000256" key="5">
    <source>
        <dbReference type="ARBA" id="ARBA00023163"/>
    </source>
</evidence>
<evidence type="ECO:0000313" key="9">
    <source>
        <dbReference type="Proteomes" id="UP000054771"/>
    </source>
</evidence>
<dbReference type="SMART" id="SM00906">
    <property type="entry name" value="Fungal_trans"/>
    <property type="match status" value="1"/>
</dbReference>
<dbReference type="OrthoDB" id="2740448at2759"/>
<dbReference type="CDD" id="cd00067">
    <property type="entry name" value="GAL4"/>
    <property type="match status" value="1"/>
</dbReference>
<reference evidence="9" key="1">
    <citation type="journal article" date="2016" name="Genome Announc.">
        <title>Draft genome sequences of fungus Aspergillus calidoustus.</title>
        <authorList>
            <person name="Horn F."/>
            <person name="Linde J."/>
            <person name="Mattern D.J."/>
            <person name="Walther G."/>
            <person name="Guthke R."/>
            <person name="Scherlach K."/>
            <person name="Martin K."/>
            <person name="Brakhage A.A."/>
            <person name="Petzke L."/>
            <person name="Valiante V."/>
        </authorList>
    </citation>
    <scope>NUCLEOTIDE SEQUENCE [LARGE SCALE GENOMIC DNA]</scope>
    <source>
        <strain evidence="9">SF006504</strain>
    </source>
</reference>
<proteinExistence type="predicted"/>
<accession>A0A0U5GSW5</accession>
<dbReference type="SMART" id="SM00066">
    <property type="entry name" value="GAL4"/>
    <property type="match status" value="1"/>
</dbReference>
<dbReference type="EMBL" id="CDMC01000007">
    <property type="protein sequence ID" value="CEN62709.1"/>
    <property type="molecule type" value="Genomic_DNA"/>
</dbReference>
<dbReference type="GO" id="GO:0003677">
    <property type="term" value="F:DNA binding"/>
    <property type="evidence" value="ECO:0007669"/>
    <property type="project" value="UniProtKB-KW"/>
</dbReference>
<dbReference type="Gene3D" id="4.10.240.10">
    <property type="entry name" value="Zn(2)-C6 fungal-type DNA-binding domain"/>
    <property type="match status" value="1"/>
</dbReference>
<dbReference type="SUPFAM" id="SSF57701">
    <property type="entry name" value="Zn2/Cys6 DNA-binding domain"/>
    <property type="match status" value="1"/>
</dbReference>
<keyword evidence="5" id="KW-0804">Transcription</keyword>
<evidence type="ECO:0000256" key="3">
    <source>
        <dbReference type="ARBA" id="ARBA00023015"/>
    </source>
</evidence>
<keyword evidence="3" id="KW-0805">Transcription regulation</keyword>
<keyword evidence="2" id="KW-0479">Metal-binding</keyword>
<dbReference type="PANTHER" id="PTHR46910">
    <property type="entry name" value="TRANSCRIPTION FACTOR PDR1"/>
    <property type="match status" value="1"/>
</dbReference>
<dbReference type="Pfam" id="PF00172">
    <property type="entry name" value="Zn_clus"/>
    <property type="match status" value="1"/>
</dbReference>
<dbReference type="AlphaFoldDB" id="A0A0U5GSW5"/>
<dbReference type="OMA" id="HPYWGIS"/>
<keyword evidence="6" id="KW-0539">Nucleus</keyword>
<dbReference type="InterPro" id="IPR036864">
    <property type="entry name" value="Zn2-C6_fun-type_DNA-bd_sf"/>
</dbReference>
<evidence type="ECO:0000256" key="6">
    <source>
        <dbReference type="ARBA" id="ARBA00023242"/>
    </source>
</evidence>
<dbReference type="GO" id="GO:0006351">
    <property type="term" value="P:DNA-templated transcription"/>
    <property type="evidence" value="ECO:0007669"/>
    <property type="project" value="InterPro"/>
</dbReference>
<dbReference type="InterPro" id="IPR050987">
    <property type="entry name" value="AtrR-like"/>
</dbReference>
<dbReference type="PANTHER" id="PTHR46910:SF3">
    <property type="entry name" value="HALOTOLERANCE PROTEIN 9-RELATED"/>
    <property type="match status" value="1"/>
</dbReference>
<dbReference type="InterPro" id="IPR001138">
    <property type="entry name" value="Zn2Cys6_DnaBD"/>
</dbReference>
<keyword evidence="4" id="KW-0238">DNA-binding</keyword>